<evidence type="ECO:0000313" key="2">
    <source>
        <dbReference type="Proteomes" id="UP001153076"/>
    </source>
</evidence>
<name>A0A9Q1KE49_9CARY</name>
<organism evidence="1 2">
    <name type="scientific">Carnegiea gigantea</name>
    <dbReference type="NCBI Taxonomy" id="171969"/>
    <lineage>
        <taxon>Eukaryota</taxon>
        <taxon>Viridiplantae</taxon>
        <taxon>Streptophyta</taxon>
        <taxon>Embryophyta</taxon>
        <taxon>Tracheophyta</taxon>
        <taxon>Spermatophyta</taxon>
        <taxon>Magnoliopsida</taxon>
        <taxon>eudicotyledons</taxon>
        <taxon>Gunneridae</taxon>
        <taxon>Pentapetalae</taxon>
        <taxon>Caryophyllales</taxon>
        <taxon>Cactineae</taxon>
        <taxon>Cactaceae</taxon>
        <taxon>Cactoideae</taxon>
        <taxon>Echinocereeae</taxon>
        <taxon>Carnegiea</taxon>
    </lineage>
</organism>
<accession>A0A9Q1KE49</accession>
<sequence length="249" mass="28342">MELNSSSSSSFSQCVAPTQLTQRQISRQEVVCKKRVTSREYFRFDGELSWAVSNSIKTFYNDQYTCLSNLAPEELQLWWRTFECTWPPELNEEVKDGWLKRTEGANAVASHYQGLISASQFARKMEGKTPIPSALFARSHSKEDALSANVFIDDRKDFEALRVDSSMEAGSQEAEKLYYEISGVRNPPSIVWTLVLTCFTRNQTTFTTSIGSISIPLTNSKLVADMKSTQQQLNEQRSLLMIRSSNLMW</sequence>
<dbReference type="EMBL" id="JAKOGI010000172">
    <property type="protein sequence ID" value="KAJ8441249.1"/>
    <property type="molecule type" value="Genomic_DNA"/>
</dbReference>
<proteinExistence type="predicted"/>
<evidence type="ECO:0000313" key="1">
    <source>
        <dbReference type="EMBL" id="KAJ8441249.1"/>
    </source>
</evidence>
<protein>
    <submittedName>
        <fullName evidence="1">Uncharacterized protein</fullName>
    </submittedName>
</protein>
<comment type="caution">
    <text evidence="1">The sequence shown here is derived from an EMBL/GenBank/DDBJ whole genome shotgun (WGS) entry which is preliminary data.</text>
</comment>
<dbReference type="AlphaFoldDB" id="A0A9Q1KE49"/>
<gene>
    <name evidence="1" type="ORF">Cgig2_000622</name>
</gene>
<keyword evidence="2" id="KW-1185">Reference proteome</keyword>
<reference evidence="1" key="1">
    <citation type="submission" date="2022-04" db="EMBL/GenBank/DDBJ databases">
        <title>Carnegiea gigantea Genome sequencing and assembly v2.</title>
        <authorList>
            <person name="Copetti D."/>
            <person name="Sanderson M.J."/>
            <person name="Burquez A."/>
            <person name="Wojciechowski M.F."/>
        </authorList>
    </citation>
    <scope>NUCLEOTIDE SEQUENCE</scope>
    <source>
        <strain evidence="1">SGP5-SGP5p</strain>
        <tissue evidence="1">Aerial part</tissue>
    </source>
</reference>
<dbReference type="Proteomes" id="UP001153076">
    <property type="component" value="Unassembled WGS sequence"/>
</dbReference>